<dbReference type="Proteomes" id="UP000023561">
    <property type="component" value="Unassembled WGS sequence"/>
</dbReference>
<name>A0A023DGH4_9BACL</name>
<evidence type="ECO:0000313" key="2">
    <source>
        <dbReference type="EMBL" id="GAJ40111.1"/>
    </source>
</evidence>
<dbReference type="InterPro" id="IPR058780">
    <property type="entry name" value="YhfM-like_dom"/>
</dbReference>
<evidence type="ECO:0000259" key="1">
    <source>
        <dbReference type="Pfam" id="PF26353"/>
    </source>
</evidence>
<keyword evidence="3" id="KW-1185">Reference proteome</keyword>
<organism evidence="2 3">
    <name type="scientific">Parageobacillus caldoxylosilyticus NBRC 107762</name>
    <dbReference type="NCBI Taxonomy" id="1220594"/>
    <lineage>
        <taxon>Bacteria</taxon>
        <taxon>Bacillati</taxon>
        <taxon>Bacillota</taxon>
        <taxon>Bacilli</taxon>
        <taxon>Bacillales</taxon>
        <taxon>Anoxybacillaceae</taxon>
        <taxon>Saccharococcus</taxon>
    </lineage>
</organism>
<accession>A0A023DGH4</accession>
<sequence>MVSVTVSKIGEDMNDVKEPHISYGQENAAELQTFVDAIQKAKKVNGIVDIVKPDFLLNITFRKQNNC</sequence>
<proteinExistence type="predicted"/>
<evidence type="ECO:0000313" key="3">
    <source>
        <dbReference type="Proteomes" id="UP000023561"/>
    </source>
</evidence>
<dbReference type="EMBL" id="BAWO01000032">
    <property type="protein sequence ID" value="GAJ40111.1"/>
    <property type="molecule type" value="Genomic_DNA"/>
</dbReference>
<feature type="domain" description="YhfM-like" evidence="1">
    <location>
        <begin position="26"/>
        <end position="66"/>
    </location>
</feature>
<gene>
    <name evidence="2" type="ORF">GCA01S_032_00280</name>
</gene>
<dbReference type="AlphaFoldDB" id="A0A023DGH4"/>
<dbReference type="Pfam" id="PF26353">
    <property type="entry name" value="YhfM"/>
    <property type="match status" value="1"/>
</dbReference>
<dbReference type="RefSeq" id="WP_017437505.1">
    <property type="nucleotide sequence ID" value="NZ_BAWO01000032.1"/>
</dbReference>
<comment type="caution">
    <text evidence="2">The sequence shown here is derived from an EMBL/GenBank/DDBJ whole genome shotgun (WGS) entry which is preliminary data.</text>
</comment>
<protein>
    <recommendedName>
        <fullName evidence="1">YhfM-like domain-containing protein</fullName>
    </recommendedName>
</protein>
<reference evidence="2 3" key="1">
    <citation type="submission" date="2014-04" db="EMBL/GenBank/DDBJ databases">
        <title>Whole genome shotgun sequence of Geobacillus caldoxylosilyticus NBRC 107762.</title>
        <authorList>
            <person name="Hosoyama A."/>
            <person name="Hosoyama Y."/>
            <person name="Katano-Makiyama Y."/>
            <person name="Tsuchikane K."/>
            <person name="Ohji S."/>
            <person name="Ichikawa N."/>
            <person name="Yamazoe A."/>
            <person name="Fujita N."/>
        </authorList>
    </citation>
    <scope>NUCLEOTIDE SEQUENCE [LARGE SCALE GENOMIC DNA]</scope>
    <source>
        <strain evidence="2 3">NBRC 107762</strain>
    </source>
</reference>
<dbReference type="OrthoDB" id="2865555at2"/>